<evidence type="ECO:0000256" key="6">
    <source>
        <dbReference type="ARBA" id="ARBA00023180"/>
    </source>
</evidence>
<dbReference type="InterPro" id="IPR010635">
    <property type="entry name" value="Heparan_SO4-6-sulfoTrfase"/>
</dbReference>
<evidence type="ECO:0000256" key="2">
    <source>
        <dbReference type="ARBA" id="ARBA00022679"/>
    </source>
</evidence>
<evidence type="ECO:0000256" key="5">
    <source>
        <dbReference type="ARBA" id="ARBA00023136"/>
    </source>
</evidence>
<evidence type="ECO:0000313" key="8">
    <source>
        <dbReference type="Proteomes" id="UP000199758"/>
    </source>
</evidence>
<comment type="subcellular location">
    <subcellularLocation>
        <location evidence="1">Membrane</location>
        <topology evidence="1">Single-pass membrane protein</topology>
    </subcellularLocation>
</comment>
<dbReference type="Gene3D" id="3.40.50.300">
    <property type="entry name" value="P-loop containing nucleotide triphosphate hydrolases"/>
    <property type="match status" value="1"/>
</dbReference>
<dbReference type="PANTHER" id="PTHR12812">
    <property type="entry name" value="HEPARAN SULFATE 6-O-SULFOTRANSFERASE 3"/>
    <property type="match status" value="1"/>
</dbReference>
<reference evidence="7 8" key="1">
    <citation type="submission" date="2016-11" db="EMBL/GenBank/DDBJ databases">
        <authorList>
            <person name="Jaros S."/>
            <person name="Januszkiewicz K."/>
            <person name="Wedrychowicz H."/>
        </authorList>
    </citation>
    <scope>NUCLEOTIDE SEQUENCE [LARGE SCALE GENOMIC DNA]</scope>
    <source>
        <strain evidence="7 8">CGMCC 1.7049</strain>
    </source>
</reference>
<keyword evidence="3" id="KW-0812">Transmembrane</keyword>
<organism evidence="7 8">
    <name type="scientific">Hydrocarboniphaga daqingensis</name>
    <dbReference type="NCBI Taxonomy" id="490188"/>
    <lineage>
        <taxon>Bacteria</taxon>
        <taxon>Pseudomonadati</taxon>
        <taxon>Pseudomonadota</taxon>
        <taxon>Gammaproteobacteria</taxon>
        <taxon>Nevskiales</taxon>
        <taxon>Nevskiaceae</taxon>
        <taxon>Hydrocarboniphaga</taxon>
    </lineage>
</organism>
<evidence type="ECO:0000256" key="3">
    <source>
        <dbReference type="ARBA" id="ARBA00022692"/>
    </source>
</evidence>
<dbReference type="Proteomes" id="UP000199758">
    <property type="component" value="Unassembled WGS sequence"/>
</dbReference>
<dbReference type="AlphaFoldDB" id="A0A1M5N7G1"/>
<dbReference type="GO" id="GO:0017095">
    <property type="term" value="F:heparan sulfate 6-sulfotransferase activity"/>
    <property type="evidence" value="ECO:0007669"/>
    <property type="project" value="TreeGrafter"/>
</dbReference>
<evidence type="ECO:0000256" key="4">
    <source>
        <dbReference type="ARBA" id="ARBA00022989"/>
    </source>
</evidence>
<gene>
    <name evidence="7" type="ORF">SAMN04488068_1678</name>
</gene>
<keyword evidence="2 7" id="KW-0808">Transferase</keyword>
<protein>
    <submittedName>
        <fullName evidence="7">Sulfotransferase family protein</fullName>
    </submittedName>
</protein>
<accession>A0A1M5N7G1</accession>
<evidence type="ECO:0000313" key="7">
    <source>
        <dbReference type="EMBL" id="SHG85536.1"/>
    </source>
</evidence>
<dbReference type="GO" id="GO:0016020">
    <property type="term" value="C:membrane"/>
    <property type="evidence" value="ECO:0007669"/>
    <property type="project" value="UniProtKB-SubCell"/>
</dbReference>
<dbReference type="PANTHER" id="PTHR12812:SF0">
    <property type="entry name" value="HEPARAN-SULFATE 6-O-SULFOTRANSFERASE"/>
    <property type="match status" value="1"/>
</dbReference>
<keyword evidence="4" id="KW-1133">Transmembrane helix</keyword>
<name>A0A1M5N7G1_9GAMM</name>
<keyword evidence="5" id="KW-0472">Membrane</keyword>
<keyword evidence="8" id="KW-1185">Reference proteome</keyword>
<dbReference type="EMBL" id="FQWZ01000003">
    <property type="protein sequence ID" value="SHG85536.1"/>
    <property type="molecule type" value="Genomic_DNA"/>
</dbReference>
<sequence>MTEGAVATPVLLDLLSATADREGDIWFFLHIPKTAGSSFRGELASRLQPDVNIFITYDDPTVTHDSLLDRAMLKFLDPANGAWPRFASGHLYRSHVERLRHARPDVKLITMLRDPVARLISDYRYQRTPAHPPFRQFIEAFPDLASYLACKPEQNKMHHYLSRYPGQPVDEVIDEVEREFTFVGTQEAYEFSCRALFALLGRMEAPTIYARKTEDNTDNQVDGTAVLREEIEAANALDVKIYRHFSDRLESLRQAIEADLPPFLPRDDQRP</sequence>
<keyword evidence="6" id="KW-0325">Glycoprotein</keyword>
<dbReference type="SUPFAM" id="SSF52540">
    <property type="entry name" value="P-loop containing nucleoside triphosphate hydrolases"/>
    <property type="match status" value="1"/>
</dbReference>
<dbReference type="InterPro" id="IPR027417">
    <property type="entry name" value="P-loop_NTPase"/>
</dbReference>
<evidence type="ECO:0000256" key="1">
    <source>
        <dbReference type="ARBA" id="ARBA00004167"/>
    </source>
</evidence>
<proteinExistence type="predicted"/>